<feature type="binding site" evidence="11">
    <location>
        <position position="406"/>
    </location>
    <ligand>
        <name>ATP</name>
        <dbReference type="ChEBI" id="CHEBI:30616"/>
    </ligand>
</feature>
<keyword evidence="5 10" id="KW-0317">Glutathione biosynthesis</keyword>
<feature type="binding site" evidence="11">
    <location>
        <begin position="395"/>
        <end position="404"/>
    </location>
    <ligand>
        <name>ATP</name>
        <dbReference type="ChEBI" id="CHEBI:30616"/>
    </ligand>
</feature>
<feature type="binding site" evidence="11">
    <location>
        <begin position="436"/>
        <end position="439"/>
    </location>
    <ligand>
        <name>ATP</name>
        <dbReference type="ChEBI" id="CHEBI:30616"/>
    </ligand>
</feature>
<dbReference type="UniPathway" id="UPA00142">
    <property type="reaction ID" value="UER00210"/>
</dbReference>
<evidence type="ECO:0000256" key="13">
    <source>
        <dbReference type="PIRSR" id="PIRSR001558-3"/>
    </source>
</evidence>
<feature type="binding site" evidence="11">
    <location>
        <position position="470"/>
    </location>
    <ligand>
        <name>ATP</name>
        <dbReference type="ChEBI" id="CHEBI:30616"/>
    </ligand>
</feature>
<evidence type="ECO:0000313" key="16">
    <source>
        <dbReference type="Proteomes" id="UP000019377"/>
    </source>
</evidence>
<dbReference type="GO" id="GO:0004363">
    <property type="term" value="F:glutathione synthase activity"/>
    <property type="evidence" value="ECO:0007669"/>
    <property type="project" value="UniProtKB-UniRule"/>
</dbReference>
<feature type="domain" description="Glutathione synthase substrate-binding" evidence="14">
    <location>
        <begin position="227"/>
        <end position="331"/>
    </location>
</feature>
<dbReference type="FunFam" id="3.30.1490.50:FF:000002">
    <property type="entry name" value="Glutathione synthetase"/>
    <property type="match status" value="1"/>
</dbReference>
<dbReference type="InterPro" id="IPR014042">
    <property type="entry name" value="Glutathione_synthase_a-hlx"/>
</dbReference>
<keyword evidence="9 10" id="KW-0460">Magnesium</keyword>
<keyword evidence="6 10" id="KW-0479">Metal-binding</keyword>
<dbReference type="Gene3D" id="1.10.1080.10">
    <property type="entry name" value="Glutathione Synthetase, Chain A, domain 3"/>
    <property type="match status" value="1"/>
</dbReference>
<keyword evidence="4 10" id="KW-0436">Ligase</keyword>
<dbReference type="GO" id="GO:0005829">
    <property type="term" value="C:cytosol"/>
    <property type="evidence" value="ECO:0007669"/>
    <property type="project" value="TreeGrafter"/>
</dbReference>
<dbReference type="OMA" id="NGLVMYP"/>
<dbReference type="STRING" id="1365824.V5EZK1"/>
<feature type="binding site" evidence="11">
    <location>
        <position position="242"/>
    </location>
    <ligand>
        <name>substrate</name>
    </ligand>
</feature>
<feature type="binding site" evidence="11">
    <location>
        <position position="507"/>
    </location>
    <ligand>
        <name>ATP</name>
        <dbReference type="ChEBI" id="CHEBI:30616"/>
    </ligand>
</feature>
<gene>
    <name evidence="15" type="ORF">PSEUBRA_SCAF17g04305</name>
</gene>
<feature type="binding site" evidence="13">
    <location>
        <begin position="510"/>
        <end position="511"/>
    </location>
    <ligand>
        <name>substrate</name>
    </ligand>
</feature>
<organism evidence="15 16">
    <name type="scientific">Kalmanozyma brasiliensis (strain GHG001)</name>
    <name type="common">Yeast</name>
    <name type="synonym">Pseudozyma brasiliensis</name>
    <dbReference type="NCBI Taxonomy" id="1365824"/>
    <lineage>
        <taxon>Eukaryota</taxon>
        <taxon>Fungi</taxon>
        <taxon>Dikarya</taxon>
        <taxon>Basidiomycota</taxon>
        <taxon>Ustilaginomycotina</taxon>
        <taxon>Ustilaginomycetes</taxon>
        <taxon>Ustilaginales</taxon>
        <taxon>Ustilaginaceae</taxon>
        <taxon>Kalmanozyma</taxon>
    </lineage>
</organism>
<dbReference type="HOGENOM" id="CLU_025152_2_1_1"/>
<keyword evidence="16" id="KW-1185">Reference proteome</keyword>
<feature type="binding site" evidence="12">
    <location>
        <position position="161"/>
    </location>
    <ligand>
        <name>Mg(2+)</name>
        <dbReference type="ChEBI" id="CHEBI:18420"/>
    </ligand>
</feature>
<feature type="binding site" evidence="11">
    <location>
        <position position="499"/>
    </location>
    <ligand>
        <name>substrate</name>
    </ligand>
</feature>
<keyword evidence="8 10" id="KW-0067">ATP-binding</keyword>
<dbReference type="Gene3D" id="3.40.50.1760">
    <property type="entry name" value="Glutathione synthase, substrate-binding domain superfamily, eukaryotic"/>
    <property type="match status" value="1"/>
</dbReference>
<evidence type="ECO:0000256" key="11">
    <source>
        <dbReference type="PIRSR" id="PIRSR001558-1"/>
    </source>
</evidence>
<dbReference type="PANTHER" id="PTHR11130">
    <property type="entry name" value="GLUTATHIONE SYNTHETASE"/>
    <property type="match status" value="1"/>
</dbReference>
<feature type="binding site" evidence="12">
    <location>
        <position position="399"/>
    </location>
    <ligand>
        <name>Mg(2+)</name>
        <dbReference type="ChEBI" id="CHEBI:18420"/>
    </ligand>
</feature>
<dbReference type="OrthoDB" id="2020073at2759"/>
<protein>
    <recommendedName>
        <fullName evidence="10">Glutathione synthetase</fullName>
        <shortName evidence="10">GSH-S</shortName>
        <ecNumber evidence="10">6.3.2.3</ecNumber>
    </recommendedName>
</protein>
<evidence type="ECO:0000256" key="10">
    <source>
        <dbReference type="PIRNR" id="PIRNR001558"/>
    </source>
</evidence>
<dbReference type="PANTHER" id="PTHR11130:SF0">
    <property type="entry name" value="GLUTATHIONE SYNTHETASE"/>
    <property type="match status" value="1"/>
</dbReference>
<dbReference type="SUPFAM" id="SSF56059">
    <property type="entry name" value="Glutathione synthetase ATP-binding domain-like"/>
    <property type="match status" value="1"/>
</dbReference>
<evidence type="ECO:0000256" key="9">
    <source>
        <dbReference type="ARBA" id="ARBA00022842"/>
    </source>
</evidence>
<dbReference type="GO" id="GO:0000287">
    <property type="term" value="F:magnesium ion binding"/>
    <property type="evidence" value="ECO:0007669"/>
    <property type="project" value="UniProtKB-UniRule"/>
</dbReference>
<evidence type="ECO:0000256" key="2">
    <source>
        <dbReference type="ARBA" id="ARBA00010385"/>
    </source>
</evidence>
<proteinExistence type="inferred from homology"/>
<dbReference type="GeneID" id="27417858"/>
<feature type="binding site" evidence="13">
    <location>
        <begin position="295"/>
        <end position="298"/>
    </location>
    <ligand>
        <name>substrate</name>
    </ligand>
</feature>
<dbReference type="Gene3D" id="3.30.1490.80">
    <property type="match status" value="1"/>
</dbReference>
<feature type="binding site" evidence="11">
    <location>
        <position position="501"/>
    </location>
    <ligand>
        <name>ATP</name>
        <dbReference type="ChEBI" id="CHEBI:30616"/>
    </ligand>
</feature>
<dbReference type="RefSeq" id="XP_016293298.1">
    <property type="nucleotide sequence ID" value="XM_016435239.1"/>
</dbReference>
<dbReference type="InterPro" id="IPR014709">
    <property type="entry name" value="Glutathione_synthase_C_euk"/>
</dbReference>
<dbReference type="EC" id="6.3.2.3" evidence="10"/>
<dbReference type="SUPFAM" id="SSF52440">
    <property type="entry name" value="PreATP-grasp domain"/>
    <property type="match status" value="1"/>
</dbReference>
<dbReference type="AlphaFoldDB" id="V5EZK1"/>
<sequence>MSIPLLPSWPPSLPSEAVSYLSDQATDYALAHGIVYRPVALSPTTAPALDSAIHAPFSLLPSPFPRALFDRAQSIQPAYDLLYAQVSSDHTFLQRVIGQSVIHVDEFQKQLWDIYISVKDDLVQPLSLGLFRSDYLLHDAASEGEKGSRSGELELKQVEFNTISASFGALCTKVNGLHRHLASTTDYLGAHEQLKSLDNLPLNAAQEVLIEGLAKAHAAYNATAQAYVLFVVQEGERNAFDQRPLEHALQAQGIRVVRQTFAEIAQRMSLTGQDRKLLLAHPVLGEIEISVVYYRAGYGPSDYASAKDWETRKQLERSRAIKCPSIAVQLAGAKKVQQVLAEPDRLEPLLSTIGMENKVNEMRETFSDLYPLDTSPLGQKGYELAQTEPQNFVLKPQREGGGNNVYREDIPGFLAQLEAGEGEKGAVAKRQAYILMSLIKPPAGLGNYLVKAATKDARAGAVLAKDTVSELGVYGAVLFENGAEKVKVHHHRSGGYLLRTKGRESDEGGVAVGFSVIDSPLLI</sequence>
<accession>V5EZK1</accession>
<evidence type="ECO:0000256" key="12">
    <source>
        <dbReference type="PIRSR" id="PIRSR001558-2"/>
    </source>
</evidence>
<reference evidence="16" key="1">
    <citation type="journal article" date="2013" name="Genome Announc.">
        <title>Draft genome sequence of Pseudozyma brasiliensis sp. nov. strain GHG001, a high producer of endo-1,4-xylanase isolated from an insect pest of sugarcane.</title>
        <authorList>
            <person name="Oliveira J.V.D.C."/>
            <person name="dos Santos R.A.C."/>
            <person name="Borges T.A."/>
            <person name="Riano-Pachon D.M."/>
            <person name="Goldman G.H."/>
        </authorList>
    </citation>
    <scope>NUCLEOTIDE SEQUENCE [LARGE SCALE GENOMIC DNA]</scope>
    <source>
        <strain evidence="16">GHG001</strain>
    </source>
</reference>
<feature type="binding site" evidence="12">
    <location>
        <position position="159"/>
    </location>
    <ligand>
        <name>Mg(2+)</name>
        <dbReference type="ChEBI" id="CHEBI:18420"/>
    </ligand>
</feature>
<dbReference type="InterPro" id="IPR005615">
    <property type="entry name" value="Glutathione_synthase"/>
</dbReference>
<feature type="binding site" evidence="11">
    <location>
        <position position="334"/>
    </location>
    <ligand>
        <name>ATP</name>
        <dbReference type="ChEBI" id="CHEBI:30616"/>
    </ligand>
</feature>
<comment type="similarity">
    <text evidence="2 10">Belongs to the eukaryotic GSH synthase family.</text>
</comment>
<evidence type="ECO:0000256" key="1">
    <source>
        <dbReference type="ARBA" id="ARBA00004965"/>
    </source>
</evidence>
<evidence type="ECO:0000313" key="15">
    <source>
        <dbReference type="EMBL" id="EST08309.1"/>
    </source>
</evidence>
<evidence type="ECO:0000256" key="4">
    <source>
        <dbReference type="ARBA" id="ARBA00022598"/>
    </source>
</evidence>
<dbReference type="Proteomes" id="UP000019377">
    <property type="component" value="Unassembled WGS sequence"/>
</dbReference>
<feature type="binding site" evidence="13">
    <location>
        <begin position="163"/>
        <end position="166"/>
    </location>
    <ligand>
        <name>substrate</name>
    </ligand>
</feature>
<comment type="pathway">
    <text evidence="1 10">Sulfur metabolism; glutathione biosynthesis; glutathione from L-cysteine and L-glutamate: step 2/2.</text>
</comment>
<dbReference type="GO" id="GO:0043295">
    <property type="term" value="F:glutathione binding"/>
    <property type="evidence" value="ECO:0007669"/>
    <property type="project" value="UniProtKB-UniRule"/>
</dbReference>
<comment type="cofactor">
    <cofactor evidence="10 12">
        <name>Mg(2+)</name>
        <dbReference type="ChEBI" id="CHEBI:18420"/>
    </cofactor>
    <text evidence="10 12">Binds 1 Mg(2+) ion per subunit.</text>
</comment>
<dbReference type="EMBL" id="KI545859">
    <property type="protein sequence ID" value="EST08309.1"/>
    <property type="molecule type" value="Genomic_DNA"/>
</dbReference>
<evidence type="ECO:0000256" key="3">
    <source>
        <dbReference type="ARBA" id="ARBA00011738"/>
    </source>
</evidence>
<dbReference type="Gene3D" id="3.30.470.20">
    <property type="entry name" value="ATP-grasp fold, B domain"/>
    <property type="match status" value="1"/>
</dbReference>
<dbReference type="eggNOG" id="KOG0021">
    <property type="taxonomic scope" value="Eukaryota"/>
</dbReference>
<evidence type="ECO:0000259" key="14">
    <source>
        <dbReference type="Pfam" id="PF03199"/>
    </source>
</evidence>
<dbReference type="Pfam" id="PF03199">
    <property type="entry name" value="GSH_synthase"/>
    <property type="match status" value="1"/>
</dbReference>
<dbReference type="Gene3D" id="3.30.1490.50">
    <property type="match status" value="1"/>
</dbReference>
<comment type="subunit">
    <text evidence="3">Homodimer.</text>
</comment>
<keyword evidence="7 10" id="KW-0547">Nucleotide-binding</keyword>
<dbReference type="InterPro" id="IPR016185">
    <property type="entry name" value="PreATP-grasp_dom_sf"/>
</dbReference>
<comment type="catalytic activity">
    <reaction evidence="10">
        <text>gamma-L-glutamyl-L-cysteine + glycine + ATP = glutathione + ADP + phosphate + H(+)</text>
        <dbReference type="Rhea" id="RHEA:13557"/>
        <dbReference type="ChEBI" id="CHEBI:15378"/>
        <dbReference type="ChEBI" id="CHEBI:30616"/>
        <dbReference type="ChEBI" id="CHEBI:43474"/>
        <dbReference type="ChEBI" id="CHEBI:57305"/>
        <dbReference type="ChEBI" id="CHEBI:57925"/>
        <dbReference type="ChEBI" id="CHEBI:58173"/>
        <dbReference type="ChEBI" id="CHEBI:456216"/>
        <dbReference type="EC" id="6.3.2.3"/>
    </reaction>
</comment>
<evidence type="ECO:0000256" key="6">
    <source>
        <dbReference type="ARBA" id="ARBA00022723"/>
    </source>
</evidence>
<feature type="binding site" evidence="13">
    <location>
        <begin position="236"/>
        <end position="238"/>
    </location>
    <ligand>
        <name>substrate</name>
    </ligand>
</feature>
<name>V5EZK1_KALBG</name>
<dbReference type="PIRSF" id="PIRSF001558">
    <property type="entry name" value="GSHase"/>
    <property type="match status" value="1"/>
</dbReference>
<dbReference type="InterPro" id="IPR004887">
    <property type="entry name" value="GSH_synth_subst-bd"/>
</dbReference>
<dbReference type="GO" id="GO:0005524">
    <property type="term" value="F:ATP binding"/>
    <property type="evidence" value="ECO:0007669"/>
    <property type="project" value="UniProtKB-UniRule"/>
</dbReference>
<evidence type="ECO:0000256" key="7">
    <source>
        <dbReference type="ARBA" id="ARBA00022741"/>
    </source>
</evidence>
<dbReference type="NCBIfam" id="TIGR01986">
    <property type="entry name" value="glut_syn_euk"/>
    <property type="match status" value="1"/>
</dbReference>
<dbReference type="Pfam" id="PF03917">
    <property type="entry name" value="GSH_synth_ATP"/>
    <property type="match status" value="1"/>
</dbReference>
<dbReference type="InterPro" id="IPR037013">
    <property type="entry name" value="GSH-S_sub-bd_sf"/>
</dbReference>
<evidence type="ECO:0000256" key="5">
    <source>
        <dbReference type="ARBA" id="ARBA00022684"/>
    </source>
</evidence>
<dbReference type="FunFam" id="3.40.50.1760:FF:000001">
    <property type="entry name" value="Glutathione synthetase"/>
    <property type="match status" value="1"/>
</dbReference>
<dbReference type="InterPro" id="IPR014049">
    <property type="entry name" value="Glutathione_synthase_N_euk"/>
</dbReference>
<evidence type="ECO:0000256" key="8">
    <source>
        <dbReference type="ARBA" id="ARBA00022840"/>
    </source>
</evidence>
<feature type="binding site" evidence="11">
    <location>
        <position position="159"/>
    </location>
    <ligand>
        <name>ATP</name>
        <dbReference type="ChEBI" id="CHEBI:30616"/>
    </ligand>
</feature>
<feature type="binding site" evidence="11">
    <location>
        <position position="132"/>
    </location>
    <ligand>
        <name>substrate</name>
    </ligand>
</feature>